<gene>
    <name evidence="4" type="ORF">E1298_05605</name>
</gene>
<evidence type="ECO:0000259" key="2">
    <source>
        <dbReference type="Pfam" id="PF00501"/>
    </source>
</evidence>
<dbReference type="PANTHER" id="PTHR22754">
    <property type="entry name" value="DISCO-INTERACTING PROTEIN 2 DIP2 -RELATED"/>
    <property type="match status" value="1"/>
</dbReference>
<protein>
    <submittedName>
        <fullName evidence="4">Fatty acyl-AMP ligase</fullName>
    </submittedName>
</protein>
<dbReference type="GO" id="GO:0070566">
    <property type="term" value="F:adenylyltransferase activity"/>
    <property type="evidence" value="ECO:0007669"/>
    <property type="project" value="TreeGrafter"/>
</dbReference>
<dbReference type="InterPro" id="IPR042099">
    <property type="entry name" value="ANL_N_sf"/>
</dbReference>
<dbReference type="AlphaFoldDB" id="A0A4R5C5U2"/>
<sequence length="540" mass="58044">MNIADALDRAATEFPQSTWHFPETGEALRAGEMLRQARTVAAGLAGKGVATEPIGILLSPGKGAWCTLLGGLAAGAAICPLTVHPFYRDPESEAARVSAIVETARIRFIVTENSYSDIVQILRRRHPRLTTLCYPDLVRCPAGTTSGPRILDDDLAVLQFTSGSTSRPKGVMLTHAAVLAGLRAISVSSSTTHEDVYVQWIPHHHDMGLITPLAHALAGADVHIMSPAQFIRDPIAFLRYLDANGATQTAGPNFGYDLIASAVSAESVPDLDLRRWRLAFNGSEPVRPDTVERFTEALAPHGVSATVMYPVYGMAEVTLGATFPDPGARPKTLAVDRAQLSHGRARPVPAPTPETVSFVSVGKPVAGMSMRICTGQGRPAPEGALGEIELKGPSLLHGYLTGTRDAPDPFHDDWLRTGDAGFILSGELYVTGRLKDVIIINGQNIFPEDVETLVRDLPGVHRKRCVAFAARKHGVEQVMVIAETRERNMSALEEQIRSAVLEGLGIGSVLVELRRPGGIPRTPSGKWQRALLRSQYTSAA</sequence>
<organism evidence="4 5">
    <name type="scientific">Actinomadura rubrisoli</name>
    <dbReference type="NCBI Taxonomy" id="2530368"/>
    <lineage>
        <taxon>Bacteria</taxon>
        <taxon>Bacillati</taxon>
        <taxon>Actinomycetota</taxon>
        <taxon>Actinomycetes</taxon>
        <taxon>Streptosporangiales</taxon>
        <taxon>Thermomonosporaceae</taxon>
        <taxon>Actinomadura</taxon>
    </lineage>
</organism>
<dbReference type="RefSeq" id="WP_131889677.1">
    <property type="nucleotide sequence ID" value="NZ_SMKU01000014.1"/>
</dbReference>
<dbReference type="InterPro" id="IPR020845">
    <property type="entry name" value="AMP-binding_CS"/>
</dbReference>
<dbReference type="Pfam" id="PF23024">
    <property type="entry name" value="AMP-dom_DIP2-like"/>
    <property type="match status" value="1"/>
</dbReference>
<dbReference type="Gene3D" id="3.30.300.30">
    <property type="match status" value="1"/>
</dbReference>
<dbReference type="PANTHER" id="PTHR22754:SF32">
    <property type="entry name" value="DISCO-INTERACTING PROTEIN 2"/>
    <property type="match status" value="1"/>
</dbReference>
<reference evidence="4 5" key="1">
    <citation type="submission" date="2019-03" db="EMBL/GenBank/DDBJ databases">
        <title>Draft genome sequences of novel Actinobacteria.</title>
        <authorList>
            <person name="Sahin N."/>
            <person name="Ay H."/>
            <person name="Saygin H."/>
        </authorList>
    </citation>
    <scope>NUCLEOTIDE SEQUENCE [LARGE SCALE GENOMIC DNA]</scope>
    <source>
        <strain evidence="4 5">H3C3</strain>
    </source>
</reference>
<dbReference type="GO" id="GO:0006633">
    <property type="term" value="P:fatty acid biosynthetic process"/>
    <property type="evidence" value="ECO:0007669"/>
    <property type="project" value="TreeGrafter"/>
</dbReference>
<evidence type="ECO:0000256" key="1">
    <source>
        <dbReference type="ARBA" id="ARBA00006432"/>
    </source>
</evidence>
<dbReference type="Proteomes" id="UP000294513">
    <property type="component" value="Unassembled WGS sequence"/>
</dbReference>
<dbReference type="EMBL" id="SMKU01000014">
    <property type="protein sequence ID" value="TDD95121.1"/>
    <property type="molecule type" value="Genomic_DNA"/>
</dbReference>
<dbReference type="OrthoDB" id="3671040at2"/>
<dbReference type="InterPro" id="IPR000873">
    <property type="entry name" value="AMP-dep_synth/lig_dom"/>
</dbReference>
<keyword evidence="5" id="KW-1185">Reference proteome</keyword>
<comment type="similarity">
    <text evidence="1">Belongs to the ATP-dependent AMP-binding enzyme family.</text>
</comment>
<evidence type="ECO:0000313" key="5">
    <source>
        <dbReference type="Proteomes" id="UP000294513"/>
    </source>
</evidence>
<dbReference type="InterPro" id="IPR025110">
    <property type="entry name" value="AMP-bd_C"/>
</dbReference>
<dbReference type="SUPFAM" id="SSF56801">
    <property type="entry name" value="Acetyl-CoA synthetase-like"/>
    <property type="match status" value="1"/>
</dbReference>
<feature type="domain" description="AMP-binding enzyme C-terminal" evidence="3">
    <location>
        <begin position="436"/>
        <end position="538"/>
    </location>
</feature>
<dbReference type="Pfam" id="PF00501">
    <property type="entry name" value="AMP-binding"/>
    <property type="match status" value="1"/>
</dbReference>
<dbReference type="PROSITE" id="PS00455">
    <property type="entry name" value="AMP_BINDING"/>
    <property type="match status" value="1"/>
</dbReference>
<comment type="caution">
    <text evidence="4">The sequence shown here is derived from an EMBL/GenBank/DDBJ whole genome shotgun (WGS) entry which is preliminary data.</text>
</comment>
<keyword evidence="4" id="KW-0436">Ligase</keyword>
<dbReference type="Gene3D" id="3.40.50.12780">
    <property type="entry name" value="N-terminal domain of ligase-like"/>
    <property type="match status" value="1"/>
</dbReference>
<dbReference type="GO" id="GO:0016874">
    <property type="term" value="F:ligase activity"/>
    <property type="evidence" value="ECO:0007669"/>
    <property type="project" value="UniProtKB-KW"/>
</dbReference>
<accession>A0A4R5C5U2</accession>
<name>A0A4R5C5U2_9ACTN</name>
<proteinExistence type="inferred from homology"/>
<evidence type="ECO:0000259" key="3">
    <source>
        <dbReference type="Pfam" id="PF23024"/>
    </source>
</evidence>
<feature type="domain" description="AMP-dependent synthetase/ligase" evidence="2">
    <location>
        <begin position="8"/>
        <end position="400"/>
    </location>
</feature>
<dbReference type="InterPro" id="IPR045851">
    <property type="entry name" value="AMP-bd_C_sf"/>
</dbReference>
<evidence type="ECO:0000313" key="4">
    <source>
        <dbReference type="EMBL" id="TDD95121.1"/>
    </source>
</evidence>
<dbReference type="GO" id="GO:0005886">
    <property type="term" value="C:plasma membrane"/>
    <property type="evidence" value="ECO:0007669"/>
    <property type="project" value="TreeGrafter"/>
</dbReference>